<name>A0A9W6VIF5_9PSEU</name>
<dbReference type="PANTHER" id="PTHR43433:SF5">
    <property type="entry name" value="AB HYDROLASE-1 DOMAIN-CONTAINING PROTEIN"/>
    <property type="match status" value="1"/>
</dbReference>
<evidence type="ECO:0000313" key="2">
    <source>
        <dbReference type="EMBL" id="GLY68379.1"/>
    </source>
</evidence>
<dbReference type="Gene3D" id="3.40.50.1820">
    <property type="entry name" value="alpha/beta hydrolase"/>
    <property type="match status" value="1"/>
</dbReference>
<dbReference type="AlphaFoldDB" id="A0A9W6VIF5"/>
<dbReference type="EMBL" id="BSTI01000011">
    <property type="protein sequence ID" value="GLY68379.1"/>
    <property type="molecule type" value="Genomic_DNA"/>
</dbReference>
<dbReference type="PANTHER" id="PTHR43433">
    <property type="entry name" value="HYDROLASE, ALPHA/BETA FOLD FAMILY PROTEIN"/>
    <property type="match status" value="1"/>
</dbReference>
<dbReference type="Proteomes" id="UP001165136">
    <property type="component" value="Unassembled WGS sequence"/>
</dbReference>
<gene>
    <name evidence="2" type="primary">estA</name>
    <name evidence="2" type="ORF">Atai01_49980</name>
</gene>
<dbReference type="GO" id="GO:0046503">
    <property type="term" value="P:glycerolipid catabolic process"/>
    <property type="evidence" value="ECO:0007669"/>
    <property type="project" value="TreeGrafter"/>
</dbReference>
<dbReference type="GO" id="GO:0004806">
    <property type="term" value="F:triacylglycerol lipase activity"/>
    <property type="evidence" value="ECO:0007669"/>
    <property type="project" value="TreeGrafter"/>
</dbReference>
<dbReference type="SUPFAM" id="SSF53474">
    <property type="entry name" value="alpha/beta-Hydrolases"/>
    <property type="match status" value="1"/>
</dbReference>
<evidence type="ECO:0000313" key="3">
    <source>
        <dbReference type="Proteomes" id="UP001165136"/>
    </source>
</evidence>
<proteinExistence type="predicted"/>
<dbReference type="InterPro" id="IPR029058">
    <property type="entry name" value="AB_hydrolase_fold"/>
</dbReference>
<dbReference type="InterPro" id="IPR000073">
    <property type="entry name" value="AB_hydrolase_1"/>
</dbReference>
<sequence length="282" mass="30516">MAERMITVREVRLCAESFGDPGQPPVLLIMGIDASMLWWEDDFCLKLAAGGRFVIRYDHRDTGRSVTYEPGHPGYDSGDLVADAVGVLDAFGIQAAHLVGVSSGGALAQLVALEHSDRTSTLTLISTTFAVPTPRGRDLPGPTREFSRFQRAAHPDWTDQESVVDHLVAYARMLTGGRRPFPEREVRELVQADIDRAHNPASAQNHGLVEEAPGDRPPLASIRVPTLVVHGAADPMFPLPHGQALAEEIPGARLLVLPDSGHGVERADWAALASAIREHTAR</sequence>
<keyword evidence="3" id="KW-1185">Reference proteome</keyword>
<dbReference type="RefSeq" id="WP_285488357.1">
    <property type="nucleotide sequence ID" value="NZ_BSTI01000011.1"/>
</dbReference>
<dbReference type="Pfam" id="PF00561">
    <property type="entry name" value="Abhydrolase_1"/>
    <property type="match status" value="1"/>
</dbReference>
<organism evidence="2 3">
    <name type="scientific">Amycolatopsis taiwanensis</name>
    <dbReference type="NCBI Taxonomy" id="342230"/>
    <lineage>
        <taxon>Bacteria</taxon>
        <taxon>Bacillati</taxon>
        <taxon>Actinomycetota</taxon>
        <taxon>Actinomycetes</taxon>
        <taxon>Pseudonocardiales</taxon>
        <taxon>Pseudonocardiaceae</taxon>
        <taxon>Amycolatopsis</taxon>
    </lineage>
</organism>
<dbReference type="InterPro" id="IPR050471">
    <property type="entry name" value="AB_hydrolase"/>
</dbReference>
<feature type="domain" description="AB hydrolase-1" evidence="1">
    <location>
        <begin position="24"/>
        <end position="262"/>
    </location>
</feature>
<reference evidence="2" key="1">
    <citation type="submission" date="2023-03" db="EMBL/GenBank/DDBJ databases">
        <title>Amycolatopsis taiwanensis NBRC 103393.</title>
        <authorList>
            <person name="Ichikawa N."/>
            <person name="Sato H."/>
            <person name="Tonouchi N."/>
        </authorList>
    </citation>
    <scope>NUCLEOTIDE SEQUENCE</scope>
    <source>
        <strain evidence="2">NBRC 103393</strain>
    </source>
</reference>
<evidence type="ECO:0000259" key="1">
    <source>
        <dbReference type="Pfam" id="PF00561"/>
    </source>
</evidence>
<accession>A0A9W6VIF5</accession>
<dbReference type="PRINTS" id="PR00111">
    <property type="entry name" value="ABHYDROLASE"/>
</dbReference>
<comment type="caution">
    <text evidence="2">The sequence shown here is derived from an EMBL/GenBank/DDBJ whole genome shotgun (WGS) entry which is preliminary data.</text>
</comment>
<protein>
    <submittedName>
        <fullName evidence="2">Carboxylesterase</fullName>
    </submittedName>
</protein>